<keyword evidence="3" id="KW-0472">Membrane</keyword>
<evidence type="ECO:0000313" key="4">
    <source>
        <dbReference type="EMBL" id="MBP1992736.1"/>
    </source>
</evidence>
<keyword evidence="5" id="KW-1185">Reference proteome</keyword>
<keyword evidence="3" id="KW-0812">Transmembrane</keyword>
<feature type="transmembrane region" description="Helical" evidence="3">
    <location>
        <begin position="86"/>
        <end position="107"/>
    </location>
</feature>
<dbReference type="SUPFAM" id="SSF46565">
    <property type="entry name" value="Chaperone J-domain"/>
    <property type="match status" value="1"/>
</dbReference>
<protein>
    <recommendedName>
        <fullName evidence="6">J domain-containing protein</fullName>
    </recommendedName>
</protein>
<accession>A0ABS4IYS2</accession>
<dbReference type="RefSeq" id="WP_209973998.1">
    <property type="nucleotide sequence ID" value="NZ_JAGGLB010000015.1"/>
</dbReference>
<organism evidence="4 5">
    <name type="scientific">Paenibacillus eucommiae</name>
    <dbReference type="NCBI Taxonomy" id="1355755"/>
    <lineage>
        <taxon>Bacteria</taxon>
        <taxon>Bacillati</taxon>
        <taxon>Bacillota</taxon>
        <taxon>Bacilli</taxon>
        <taxon>Bacillales</taxon>
        <taxon>Paenibacillaceae</taxon>
        <taxon>Paenibacillus</taxon>
    </lineage>
</organism>
<keyword evidence="1" id="KW-0235">DNA replication</keyword>
<name>A0ABS4IYS2_9BACL</name>
<sequence length="147" mass="17069">MQDRRKACLILGIPEEATSKEIEDRYFILVKRYKNLAQDEQPSPGEPIFATINEAYRFLTGFVPMQKIQMRDLKWKEKFQHIRENYMMEITYFVVIVLFVCAVGTGIHEMYKAVQAGIKDPGVYSPAEILPLPISKHQTNNENVTQE</sequence>
<dbReference type="InterPro" id="IPR036869">
    <property type="entry name" value="J_dom_sf"/>
</dbReference>
<keyword evidence="3" id="KW-1133">Transmembrane helix</keyword>
<evidence type="ECO:0000256" key="2">
    <source>
        <dbReference type="ARBA" id="ARBA00023016"/>
    </source>
</evidence>
<keyword evidence="2" id="KW-0346">Stress response</keyword>
<dbReference type="Gene3D" id="1.10.287.110">
    <property type="entry name" value="DnaJ domain"/>
    <property type="match status" value="1"/>
</dbReference>
<comment type="caution">
    <text evidence="4">The sequence shown here is derived from an EMBL/GenBank/DDBJ whole genome shotgun (WGS) entry which is preliminary data.</text>
</comment>
<reference evidence="4 5" key="1">
    <citation type="submission" date="2021-03" db="EMBL/GenBank/DDBJ databases">
        <title>Genomic Encyclopedia of Type Strains, Phase IV (KMG-IV): sequencing the most valuable type-strain genomes for metagenomic binning, comparative biology and taxonomic classification.</title>
        <authorList>
            <person name="Goeker M."/>
        </authorList>
    </citation>
    <scope>NUCLEOTIDE SEQUENCE [LARGE SCALE GENOMIC DNA]</scope>
    <source>
        <strain evidence="4 5">DSM 26048</strain>
    </source>
</reference>
<evidence type="ECO:0000313" key="5">
    <source>
        <dbReference type="Proteomes" id="UP001519287"/>
    </source>
</evidence>
<evidence type="ECO:0008006" key="6">
    <source>
        <dbReference type="Google" id="ProtNLM"/>
    </source>
</evidence>
<dbReference type="EMBL" id="JAGGLB010000015">
    <property type="protein sequence ID" value="MBP1992736.1"/>
    <property type="molecule type" value="Genomic_DNA"/>
</dbReference>
<dbReference type="Proteomes" id="UP001519287">
    <property type="component" value="Unassembled WGS sequence"/>
</dbReference>
<evidence type="ECO:0000256" key="3">
    <source>
        <dbReference type="SAM" id="Phobius"/>
    </source>
</evidence>
<gene>
    <name evidence="4" type="ORF">J2Z66_004349</name>
</gene>
<dbReference type="CDD" id="cd06257">
    <property type="entry name" value="DnaJ"/>
    <property type="match status" value="1"/>
</dbReference>
<dbReference type="InterPro" id="IPR001623">
    <property type="entry name" value="DnaJ_domain"/>
</dbReference>
<proteinExistence type="predicted"/>
<evidence type="ECO:0000256" key="1">
    <source>
        <dbReference type="ARBA" id="ARBA00022705"/>
    </source>
</evidence>